<dbReference type="eggNOG" id="ENOG5032TQ7">
    <property type="taxonomic scope" value="Bacteria"/>
</dbReference>
<proteinExistence type="predicted"/>
<dbReference type="STRING" id="465817.ETA_29990"/>
<accession>B2VCU0</accession>
<dbReference type="Pfam" id="PF15594">
    <property type="entry name" value="Imm50"/>
    <property type="match status" value="1"/>
</dbReference>
<organism evidence="1 2">
    <name type="scientific">Erwinia tasmaniensis (strain DSM 17950 / CFBP 7177 / CIP 109463 / NCPPB 4357 / Et1/99)</name>
    <dbReference type="NCBI Taxonomy" id="465817"/>
    <lineage>
        <taxon>Bacteria</taxon>
        <taxon>Pseudomonadati</taxon>
        <taxon>Pseudomonadota</taxon>
        <taxon>Gammaproteobacteria</taxon>
        <taxon>Enterobacterales</taxon>
        <taxon>Erwiniaceae</taxon>
        <taxon>Erwinia</taxon>
    </lineage>
</organism>
<evidence type="ECO:0008006" key="3">
    <source>
        <dbReference type="Google" id="ProtNLM"/>
    </source>
</evidence>
<dbReference type="AlphaFoldDB" id="B2VCU0"/>
<reference evidence="1 2" key="1">
    <citation type="journal article" date="2008" name="Environ. Microbiol.">
        <title>The genome of Erwinia tasmaniensis strain Et1/99, a non-pathogenic bacterium in the genus Erwinia.</title>
        <authorList>
            <person name="Kube M."/>
            <person name="Migdoll A.M."/>
            <person name="Mueller I."/>
            <person name="Kuhl H."/>
            <person name="Beck A."/>
            <person name="Reinhardt R."/>
            <person name="Geider K."/>
        </authorList>
    </citation>
    <scope>NUCLEOTIDE SEQUENCE [LARGE SCALE GENOMIC DNA]</scope>
    <source>
        <strain evidence="2">DSM 17950 / CFBP 7177 / CIP 109463 / NCPPB 4357 / Et1/99</strain>
    </source>
</reference>
<evidence type="ECO:0000313" key="1">
    <source>
        <dbReference type="EMBL" id="CAO98045.1"/>
    </source>
</evidence>
<evidence type="ECO:0000313" key="2">
    <source>
        <dbReference type="Proteomes" id="UP000001726"/>
    </source>
</evidence>
<dbReference type="KEGG" id="eta:ETA_29990"/>
<keyword evidence="2" id="KW-1185">Reference proteome</keyword>
<sequence>MWFEHAMGSEKIKFMFNNEFSLESIQLESFKLHYHSTLQLHFLCKLIPGVFPAKWKKEKFNAISLVLSLGDILSFEVKGNEVGFICSPDVITSKEKSSINIVNNDFHLQCESRFLTIEGITPYIDERWD</sequence>
<name>B2VCU0_ERWT9</name>
<protein>
    <recommendedName>
        <fullName evidence="3">Immunity protein 50</fullName>
    </recommendedName>
</protein>
<dbReference type="OrthoDB" id="6428913at2"/>
<dbReference type="HOGENOM" id="CLU_134456_0_0_6"/>
<dbReference type="EMBL" id="CU468135">
    <property type="protein sequence ID" value="CAO98045.1"/>
    <property type="molecule type" value="Genomic_DNA"/>
</dbReference>
<gene>
    <name evidence="1" type="ordered locus">ETA_29990</name>
</gene>
<dbReference type="Proteomes" id="UP000001726">
    <property type="component" value="Chromosome"/>
</dbReference>
<dbReference type="RefSeq" id="WP_012442697.1">
    <property type="nucleotide sequence ID" value="NC_010694.1"/>
</dbReference>
<dbReference type="InterPro" id="IPR028957">
    <property type="entry name" value="Imm50"/>
</dbReference>